<dbReference type="EMBL" id="BMQQ01000024">
    <property type="protein sequence ID" value="GGT52118.1"/>
    <property type="molecule type" value="Genomic_DNA"/>
</dbReference>
<keyword evidence="2" id="KW-1185">Reference proteome</keyword>
<reference evidence="1" key="1">
    <citation type="journal article" date="2014" name="Int. J. Syst. Evol. Microbiol.">
        <title>Complete genome sequence of Corynebacterium casei LMG S-19264T (=DSM 44701T), isolated from a smear-ripened cheese.</title>
        <authorList>
            <consortium name="US DOE Joint Genome Institute (JGI-PGF)"/>
            <person name="Walter F."/>
            <person name="Albersmeier A."/>
            <person name="Kalinowski J."/>
            <person name="Ruckert C."/>
        </authorList>
    </citation>
    <scope>NUCLEOTIDE SEQUENCE</scope>
    <source>
        <strain evidence="1">JCM 3172</strain>
    </source>
</reference>
<gene>
    <name evidence="1" type="ORF">GCM10014713_52660</name>
</gene>
<dbReference type="AlphaFoldDB" id="A0A918HCV7"/>
<dbReference type="InterPro" id="IPR037119">
    <property type="entry name" value="Haem_oxidase_HugZ-like_sf"/>
</dbReference>
<dbReference type="SUPFAM" id="SSF50475">
    <property type="entry name" value="FMN-binding split barrel"/>
    <property type="match status" value="1"/>
</dbReference>
<evidence type="ECO:0000313" key="1">
    <source>
        <dbReference type="EMBL" id="GGT52118.1"/>
    </source>
</evidence>
<reference evidence="1" key="2">
    <citation type="submission" date="2020-09" db="EMBL/GenBank/DDBJ databases">
        <authorList>
            <person name="Sun Q."/>
            <person name="Ohkuma M."/>
        </authorList>
    </citation>
    <scope>NUCLEOTIDE SEQUENCE</scope>
    <source>
        <strain evidence="1">JCM 3172</strain>
    </source>
</reference>
<evidence type="ECO:0008006" key="3">
    <source>
        <dbReference type="Google" id="ProtNLM"/>
    </source>
</evidence>
<accession>A0A918HCV7</accession>
<evidence type="ECO:0000313" key="2">
    <source>
        <dbReference type="Proteomes" id="UP000619486"/>
    </source>
</evidence>
<name>A0A918HCV7_9ACTN</name>
<protein>
    <recommendedName>
        <fullName evidence="3">DUF2470 domain-containing protein</fullName>
    </recommendedName>
</protein>
<organism evidence="1 2">
    <name type="scientific">Streptomyces purpureus</name>
    <dbReference type="NCBI Taxonomy" id="1951"/>
    <lineage>
        <taxon>Bacteria</taxon>
        <taxon>Bacillati</taxon>
        <taxon>Actinomycetota</taxon>
        <taxon>Actinomycetes</taxon>
        <taxon>Kitasatosporales</taxon>
        <taxon>Streptomycetaceae</taxon>
        <taxon>Streptomyces</taxon>
    </lineage>
</organism>
<dbReference type="Proteomes" id="UP000619486">
    <property type="component" value="Unassembled WGS sequence"/>
</dbReference>
<sequence length="238" mass="25392">MSTHAATALPEPTPAERVRSVLARAVSLSLTTAGQDYDLIGMHSVSAQGQITLHPPAGSPLGREAAESPRGSLAALLEFTDIAPSAVRDRVRARVTVSGWLAPADGGALRLDTARVWLRTPAGAVDVGLDEVTLAEPDPLAVEEAAMLTHLVDAHEELMDDLVGLAGARLPYGMVRALPYALDRHAITLRCEYPVGHCDVRLLFPAPARDAAEAGERIRQLLTAPRDCPHRHHTSTRP</sequence>
<comment type="caution">
    <text evidence="1">The sequence shown here is derived from an EMBL/GenBank/DDBJ whole genome shotgun (WGS) entry which is preliminary data.</text>
</comment>
<dbReference type="RefSeq" id="WP_019890447.1">
    <property type="nucleotide sequence ID" value="NZ_BMQQ01000024.1"/>
</dbReference>
<dbReference type="Gene3D" id="3.20.180.10">
    <property type="entry name" value="PNP-oxidase-like"/>
    <property type="match status" value="1"/>
</dbReference>
<proteinExistence type="predicted"/>